<accession>A0ABD1DXH2</accession>
<dbReference type="EMBL" id="JBEHCU010000457">
    <property type="protein sequence ID" value="KAL1404403.1"/>
    <property type="molecule type" value="Genomic_DNA"/>
</dbReference>
<protein>
    <submittedName>
        <fullName evidence="1">Uncharacterized protein</fullName>
    </submittedName>
</protein>
<evidence type="ECO:0000313" key="2">
    <source>
        <dbReference type="Proteomes" id="UP001562425"/>
    </source>
</evidence>
<comment type="caution">
    <text evidence="1">The sequence shown here is derived from an EMBL/GenBank/DDBJ whole genome shotgun (WGS) entry which is preliminary data.</text>
</comment>
<gene>
    <name evidence="1" type="ORF">pipiens_018908</name>
</gene>
<reference evidence="1 2" key="1">
    <citation type="submission" date="2024-05" db="EMBL/GenBank/DDBJ databases">
        <title>Culex pipiens pipiens assembly and annotation.</title>
        <authorList>
            <person name="Alout H."/>
            <person name="Durand T."/>
        </authorList>
    </citation>
    <scope>NUCLEOTIDE SEQUENCE [LARGE SCALE GENOMIC DNA]</scope>
    <source>
        <strain evidence="1">HA-2024</strain>
        <tissue evidence="1">Whole body</tissue>
    </source>
</reference>
<dbReference type="Proteomes" id="UP001562425">
    <property type="component" value="Unassembled WGS sequence"/>
</dbReference>
<proteinExistence type="predicted"/>
<feature type="non-terminal residue" evidence="1">
    <location>
        <position position="33"/>
    </location>
</feature>
<keyword evidence="2" id="KW-1185">Reference proteome</keyword>
<dbReference type="AlphaFoldDB" id="A0ABD1DXH2"/>
<evidence type="ECO:0000313" key="1">
    <source>
        <dbReference type="EMBL" id="KAL1404403.1"/>
    </source>
</evidence>
<name>A0ABD1DXH2_CULPP</name>
<sequence>MMASEAADTDDSNAFCEKIINEIDAVFLKDPEL</sequence>
<organism evidence="1 2">
    <name type="scientific">Culex pipiens pipiens</name>
    <name type="common">Northern house mosquito</name>
    <dbReference type="NCBI Taxonomy" id="38569"/>
    <lineage>
        <taxon>Eukaryota</taxon>
        <taxon>Metazoa</taxon>
        <taxon>Ecdysozoa</taxon>
        <taxon>Arthropoda</taxon>
        <taxon>Hexapoda</taxon>
        <taxon>Insecta</taxon>
        <taxon>Pterygota</taxon>
        <taxon>Neoptera</taxon>
        <taxon>Endopterygota</taxon>
        <taxon>Diptera</taxon>
        <taxon>Nematocera</taxon>
        <taxon>Culicoidea</taxon>
        <taxon>Culicidae</taxon>
        <taxon>Culicinae</taxon>
        <taxon>Culicini</taxon>
        <taxon>Culex</taxon>
        <taxon>Culex</taxon>
    </lineage>
</organism>